<dbReference type="Pfam" id="PF18117">
    <property type="entry name" value="EDS1_EP"/>
    <property type="match status" value="1"/>
</dbReference>
<evidence type="ECO:0000256" key="3">
    <source>
        <dbReference type="ARBA" id="ARBA00022490"/>
    </source>
</evidence>
<feature type="domain" description="Fungal lipase-type" evidence="7">
    <location>
        <begin position="55"/>
        <end position="202"/>
    </location>
</feature>
<gene>
    <name evidence="9" type="ORF">G2W53_038290</name>
</gene>
<reference evidence="9" key="1">
    <citation type="submission" date="2020-09" db="EMBL/GenBank/DDBJ databases">
        <title>Genome-Enabled Discovery of Anthraquinone Biosynthesis in Senna tora.</title>
        <authorList>
            <person name="Kang S.-H."/>
            <person name="Pandey R.P."/>
            <person name="Lee C.-M."/>
            <person name="Sim J.-S."/>
            <person name="Jeong J.-T."/>
            <person name="Choi B.-S."/>
            <person name="Jung M."/>
            <person name="Ginzburg D."/>
            <person name="Zhao K."/>
            <person name="Won S.Y."/>
            <person name="Oh T.-J."/>
            <person name="Yu Y."/>
            <person name="Kim N.-H."/>
            <person name="Lee O.R."/>
            <person name="Lee T.-H."/>
            <person name="Bashyal P."/>
            <person name="Kim T.-S."/>
            <person name="Lee W.-H."/>
            <person name="Kawkins C."/>
            <person name="Kim C.-K."/>
            <person name="Kim J.S."/>
            <person name="Ahn B.O."/>
            <person name="Rhee S.Y."/>
            <person name="Sohng J.K."/>
        </authorList>
    </citation>
    <scope>NUCLEOTIDE SEQUENCE</scope>
    <source>
        <tissue evidence="9">Leaf</tissue>
    </source>
</reference>
<dbReference type="Proteomes" id="UP000634136">
    <property type="component" value="Unassembled WGS sequence"/>
</dbReference>
<dbReference type="OrthoDB" id="426718at2759"/>
<evidence type="ECO:0000256" key="4">
    <source>
        <dbReference type="ARBA" id="ARBA00022801"/>
    </source>
</evidence>
<dbReference type="InterPro" id="IPR041266">
    <property type="entry name" value="EDS1_EP"/>
</dbReference>
<accession>A0A834SZ59</accession>
<keyword evidence="6" id="KW-0539">Nucleus</keyword>
<dbReference type="GO" id="GO:0005634">
    <property type="term" value="C:nucleus"/>
    <property type="evidence" value="ECO:0007669"/>
    <property type="project" value="UniProtKB-SubCell"/>
</dbReference>
<evidence type="ECO:0000256" key="5">
    <source>
        <dbReference type="ARBA" id="ARBA00022821"/>
    </source>
</evidence>
<feature type="domain" description="EDS1 EP" evidence="8">
    <location>
        <begin position="415"/>
        <end position="610"/>
    </location>
</feature>
<organism evidence="9 10">
    <name type="scientific">Senna tora</name>
    <dbReference type="NCBI Taxonomy" id="362788"/>
    <lineage>
        <taxon>Eukaryota</taxon>
        <taxon>Viridiplantae</taxon>
        <taxon>Streptophyta</taxon>
        <taxon>Embryophyta</taxon>
        <taxon>Tracheophyta</taxon>
        <taxon>Spermatophyta</taxon>
        <taxon>Magnoliopsida</taxon>
        <taxon>eudicotyledons</taxon>
        <taxon>Gunneridae</taxon>
        <taxon>Pentapetalae</taxon>
        <taxon>rosids</taxon>
        <taxon>fabids</taxon>
        <taxon>Fabales</taxon>
        <taxon>Fabaceae</taxon>
        <taxon>Caesalpinioideae</taxon>
        <taxon>Cassia clade</taxon>
        <taxon>Senna</taxon>
    </lineage>
</organism>
<dbReference type="GO" id="GO:0006952">
    <property type="term" value="P:defense response"/>
    <property type="evidence" value="ECO:0007669"/>
    <property type="project" value="UniProtKB-KW"/>
</dbReference>
<sequence length="615" mass="70398">MANVSGSPEESIVLKEEQMKKAFSLSSKAHKSPDKLYLVEKIRSNNRSSSSEVIISFSGFGSVKDWFSETPFGETKINLNLFPSLKSVGNNEVALVNKAFLNRFEAVLGKSSFVAEVDQAMTKHKQIVFTGHSSGAAVAILATLWALDKYITPNTNRIPPLCVTFGSPLVGNHIFSHATRREKWSAYFTHFVMKYDIVPRLLLAPLSSFEQRFDPVLQFFNPKSKYFMDESIGNYSVTSEFYMAVMTNAAKTTSHAACKLMGSKNAMPDMLANFITLSPYRPFGTYIFCTGKGQMIGIRNPHAALQLLFFSAQVSTKAEAAHIAYKCLKEHVIYDDELKESLAMQNVVWLDQIEKLPLSADESDGNIAAINMALNDLGLTLRARMCLRAAGELEKQKARNEEKFDKKKFMRCLKEVEEYKANKTKRVEDVDTSKMENYRNDFQSGVLNGFEMASVWDEIIEMLRRYELPDEFESKPEWIELGTKYRRLVEPSEIAKFYHYGKNLDSGPYMGKGRPKRHRYTQRWQEHAEKKAEGACSETCFWAEVEEFRIRTRNYTSFEDVKEEVLKVEREIKRLSDEGVITKDVFVESSTFVKWWKSLPHYHKEGSCIRNFINV</sequence>
<dbReference type="Pfam" id="PF01764">
    <property type="entry name" value="Lipase_3"/>
    <property type="match status" value="1"/>
</dbReference>
<comment type="subcellular location">
    <subcellularLocation>
        <location evidence="2">Cytoplasm</location>
    </subcellularLocation>
    <subcellularLocation>
        <location evidence="1">Nucleus</location>
    </subcellularLocation>
</comment>
<evidence type="ECO:0000313" key="10">
    <source>
        <dbReference type="Proteomes" id="UP000634136"/>
    </source>
</evidence>
<keyword evidence="5" id="KW-0611">Plant defense</keyword>
<keyword evidence="3" id="KW-0963">Cytoplasm</keyword>
<evidence type="ECO:0000256" key="2">
    <source>
        <dbReference type="ARBA" id="ARBA00004496"/>
    </source>
</evidence>
<dbReference type="GO" id="GO:0006629">
    <property type="term" value="P:lipid metabolic process"/>
    <property type="evidence" value="ECO:0007669"/>
    <property type="project" value="InterPro"/>
</dbReference>
<name>A0A834SZ59_9FABA</name>
<proteinExistence type="predicted"/>
<evidence type="ECO:0000259" key="7">
    <source>
        <dbReference type="Pfam" id="PF01764"/>
    </source>
</evidence>
<dbReference type="Gene3D" id="3.40.50.1820">
    <property type="entry name" value="alpha/beta hydrolase"/>
    <property type="match status" value="1"/>
</dbReference>
<dbReference type="EMBL" id="JAAIUW010000012">
    <property type="protein sequence ID" value="KAF7806129.1"/>
    <property type="molecule type" value="Genomic_DNA"/>
</dbReference>
<evidence type="ECO:0000256" key="6">
    <source>
        <dbReference type="ARBA" id="ARBA00023242"/>
    </source>
</evidence>
<dbReference type="InterPro" id="IPR044214">
    <property type="entry name" value="EDS1-like"/>
</dbReference>
<evidence type="ECO:0000256" key="1">
    <source>
        <dbReference type="ARBA" id="ARBA00004123"/>
    </source>
</evidence>
<dbReference type="GO" id="GO:0005737">
    <property type="term" value="C:cytoplasm"/>
    <property type="evidence" value="ECO:0007669"/>
    <property type="project" value="UniProtKB-SubCell"/>
</dbReference>
<dbReference type="InterPro" id="IPR029058">
    <property type="entry name" value="AB_hydrolase_fold"/>
</dbReference>
<dbReference type="PANTHER" id="PTHR47090">
    <property type="entry name" value="PROTEIN EDS1-RELATED"/>
    <property type="match status" value="1"/>
</dbReference>
<comment type="caution">
    <text evidence="9">The sequence shown here is derived from an EMBL/GenBank/DDBJ whole genome shotgun (WGS) entry which is preliminary data.</text>
</comment>
<keyword evidence="10" id="KW-1185">Reference proteome</keyword>
<dbReference type="InterPro" id="IPR002921">
    <property type="entry name" value="Fungal_lipase-type"/>
</dbReference>
<dbReference type="CDD" id="cd00519">
    <property type="entry name" value="Lipase_3"/>
    <property type="match status" value="1"/>
</dbReference>
<dbReference type="GO" id="GO:0016787">
    <property type="term" value="F:hydrolase activity"/>
    <property type="evidence" value="ECO:0007669"/>
    <property type="project" value="UniProtKB-KW"/>
</dbReference>
<dbReference type="AlphaFoldDB" id="A0A834SZ59"/>
<evidence type="ECO:0000259" key="8">
    <source>
        <dbReference type="Pfam" id="PF18117"/>
    </source>
</evidence>
<dbReference type="PANTHER" id="PTHR47090:SF2">
    <property type="entry name" value="PROTEIN EDS1-RELATED"/>
    <property type="match status" value="1"/>
</dbReference>
<evidence type="ECO:0000313" key="9">
    <source>
        <dbReference type="EMBL" id="KAF7806129.1"/>
    </source>
</evidence>
<keyword evidence="4" id="KW-0378">Hydrolase</keyword>
<dbReference type="SUPFAM" id="SSF53474">
    <property type="entry name" value="alpha/beta-Hydrolases"/>
    <property type="match status" value="1"/>
</dbReference>
<protein>
    <submittedName>
        <fullName evidence="9">Protein EDS1L-like</fullName>
    </submittedName>
</protein>